<gene>
    <name evidence="2" type="ORF">Pyn_23120</name>
</gene>
<protein>
    <submittedName>
        <fullName evidence="2">Uncharacterized protein</fullName>
    </submittedName>
</protein>
<keyword evidence="3" id="KW-1185">Reference proteome</keyword>
<reference evidence="2 3" key="1">
    <citation type="submission" date="2018-02" db="EMBL/GenBank/DDBJ databases">
        <title>Draft genome of wild Prunus yedoensis var. nudiflora.</title>
        <authorList>
            <person name="Baek S."/>
            <person name="Kim J.-H."/>
            <person name="Choi K."/>
            <person name="Kim G.-B."/>
            <person name="Cho A."/>
            <person name="Jang H."/>
            <person name="Shin C.-H."/>
            <person name="Yu H.-J."/>
            <person name="Mun J.-H."/>
        </authorList>
    </citation>
    <scope>NUCLEOTIDE SEQUENCE [LARGE SCALE GENOMIC DNA]</scope>
    <source>
        <strain evidence="3">cv. Jeju island</strain>
        <tissue evidence="2">Leaf</tissue>
    </source>
</reference>
<dbReference type="AlphaFoldDB" id="A0A314Y2E8"/>
<evidence type="ECO:0000256" key="1">
    <source>
        <dbReference type="SAM" id="MobiDB-lite"/>
    </source>
</evidence>
<evidence type="ECO:0000313" key="2">
    <source>
        <dbReference type="EMBL" id="PQQ01142.1"/>
    </source>
</evidence>
<dbReference type="EMBL" id="PJQY01001597">
    <property type="protein sequence ID" value="PQQ01142.1"/>
    <property type="molecule type" value="Genomic_DNA"/>
</dbReference>
<feature type="region of interest" description="Disordered" evidence="1">
    <location>
        <begin position="1"/>
        <end position="31"/>
    </location>
</feature>
<comment type="caution">
    <text evidence="2">The sequence shown here is derived from an EMBL/GenBank/DDBJ whole genome shotgun (WGS) entry which is preliminary data.</text>
</comment>
<accession>A0A314Y2E8</accession>
<evidence type="ECO:0000313" key="3">
    <source>
        <dbReference type="Proteomes" id="UP000250321"/>
    </source>
</evidence>
<dbReference type="Proteomes" id="UP000250321">
    <property type="component" value="Unassembled WGS sequence"/>
</dbReference>
<organism evidence="2 3">
    <name type="scientific">Prunus yedoensis var. nudiflora</name>
    <dbReference type="NCBI Taxonomy" id="2094558"/>
    <lineage>
        <taxon>Eukaryota</taxon>
        <taxon>Viridiplantae</taxon>
        <taxon>Streptophyta</taxon>
        <taxon>Embryophyta</taxon>
        <taxon>Tracheophyta</taxon>
        <taxon>Spermatophyta</taxon>
        <taxon>Magnoliopsida</taxon>
        <taxon>eudicotyledons</taxon>
        <taxon>Gunneridae</taxon>
        <taxon>Pentapetalae</taxon>
        <taxon>rosids</taxon>
        <taxon>fabids</taxon>
        <taxon>Rosales</taxon>
        <taxon>Rosaceae</taxon>
        <taxon>Amygdaloideae</taxon>
        <taxon>Amygdaleae</taxon>
        <taxon>Prunus</taxon>
    </lineage>
</organism>
<name>A0A314Y2E8_PRUYE</name>
<proteinExistence type="predicted"/>
<sequence>MDPKSSTLREPQVKIKTKGRPSNFDTSLSLPNPIVNHDTQLSALAIVKIETTLPKKRPPKLPVGA</sequence>